<feature type="transmembrane region" description="Helical" evidence="5">
    <location>
        <begin position="64"/>
        <end position="85"/>
    </location>
</feature>
<keyword evidence="4 5" id="KW-0472">Membrane</keyword>
<feature type="transmembrane region" description="Helical" evidence="5">
    <location>
        <begin position="204"/>
        <end position="227"/>
    </location>
</feature>
<dbReference type="PANTHER" id="PTHR23507">
    <property type="entry name" value="ZGC:174356"/>
    <property type="match status" value="1"/>
</dbReference>
<dbReference type="AlphaFoldDB" id="A0AAD5SUW8"/>
<comment type="subcellular location">
    <subcellularLocation>
        <location evidence="1">Membrane</location>
        <topology evidence="1">Multi-pass membrane protein</topology>
    </subcellularLocation>
</comment>
<keyword evidence="8" id="KW-1185">Reference proteome</keyword>
<gene>
    <name evidence="7" type="ORF">HK100_004549</name>
</gene>
<feature type="chain" id="PRO_5042123167" evidence="6">
    <location>
        <begin position="26"/>
        <end position="298"/>
    </location>
</feature>
<proteinExistence type="predicted"/>
<evidence type="ECO:0000256" key="2">
    <source>
        <dbReference type="ARBA" id="ARBA00022692"/>
    </source>
</evidence>
<evidence type="ECO:0000313" key="7">
    <source>
        <dbReference type="EMBL" id="KAJ3101406.1"/>
    </source>
</evidence>
<evidence type="ECO:0000256" key="3">
    <source>
        <dbReference type="ARBA" id="ARBA00022989"/>
    </source>
</evidence>
<reference evidence="7" key="1">
    <citation type="submission" date="2020-05" db="EMBL/GenBank/DDBJ databases">
        <title>Phylogenomic resolution of chytrid fungi.</title>
        <authorList>
            <person name="Stajich J.E."/>
            <person name="Amses K."/>
            <person name="Simmons R."/>
            <person name="Seto K."/>
            <person name="Myers J."/>
            <person name="Bonds A."/>
            <person name="Quandt C.A."/>
            <person name="Barry K."/>
            <person name="Liu P."/>
            <person name="Grigoriev I."/>
            <person name="Longcore J.E."/>
            <person name="James T.Y."/>
        </authorList>
    </citation>
    <scope>NUCLEOTIDE SEQUENCE</scope>
    <source>
        <strain evidence="7">JEL0513</strain>
    </source>
</reference>
<evidence type="ECO:0000256" key="6">
    <source>
        <dbReference type="SAM" id="SignalP"/>
    </source>
</evidence>
<keyword evidence="3 5" id="KW-1133">Transmembrane helix</keyword>
<dbReference type="Gene3D" id="1.20.1250.20">
    <property type="entry name" value="MFS general substrate transporter like domains"/>
    <property type="match status" value="1"/>
</dbReference>
<evidence type="ECO:0000256" key="4">
    <source>
        <dbReference type="ARBA" id="ARBA00023136"/>
    </source>
</evidence>
<dbReference type="GO" id="GO:0016020">
    <property type="term" value="C:membrane"/>
    <property type="evidence" value="ECO:0007669"/>
    <property type="project" value="UniProtKB-SubCell"/>
</dbReference>
<keyword evidence="6" id="KW-0732">Signal</keyword>
<comment type="caution">
    <text evidence="7">The sequence shown here is derived from an EMBL/GenBank/DDBJ whole genome shotgun (WGS) entry which is preliminary data.</text>
</comment>
<dbReference type="EMBL" id="JADGJH010002225">
    <property type="protein sequence ID" value="KAJ3101406.1"/>
    <property type="molecule type" value="Genomic_DNA"/>
</dbReference>
<name>A0AAD5SUW8_9FUNG</name>
<feature type="transmembrane region" description="Helical" evidence="5">
    <location>
        <begin position="97"/>
        <end position="119"/>
    </location>
</feature>
<sequence>MLAVVALLFAYLLFVFKPFTPSAAAASSPSTAATKPILLELSHSASQTLVTLSELVKYSTARSLLFITLVLSLLISGIQVFYLFYPSQKFGWTSFDTGFFALVVASQTIIWLTVILPAITRRRVVRSPNSNSRNSLASSKIRLEIRLLQLGLLCACLGEFGYAFSKTPSQFLLTTSIASLSCFANPNIRSLLSLTRAPRDHGKLFAALQILESVALLAGSILVNVVYRATVKSGRGREHSVFLLVGVLLGIAFLVSVGGVSLPGVEAMSCVNSNQEGVQQELDEEVVVDEETPLLHTQ</sequence>
<feature type="transmembrane region" description="Helical" evidence="5">
    <location>
        <begin position="239"/>
        <end position="262"/>
    </location>
</feature>
<dbReference type="Proteomes" id="UP001211907">
    <property type="component" value="Unassembled WGS sequence"/>
</dbReference>
<dbReference type="InterPro" id="IPR036259">
    <property type="entry name" value="MFS_trans_sf"/>
</dbReference>
<organism evidence="7 8">
    <name type="scientific">Physocladia obscura</name>
    <dbReference type="NCBI Taxonomy" id="109957"/>
    <lineage>
        <taxon>Eukaryota</taxon>
        <taxon>Fungi</taxon>
        <taxon>Fungi incertae sedis</taxon>
        <taxon>Chytridiomycota</taxon>
        <taxon>Chytridiomycota incertae sedis</taxon>
        <taxon>Chytridiomycetes</taxon>
        <taxon>Chytridiales</taxon>
        <taxon>Chytriomycetaceae</taxon>
        <taxon>Physocladia</taxon>
    </lineage>
</organism>
<accession>A0AAD5SUW8</accession>
<feature type="signal peptide" evidence="6">
    <location>
        <begin position="1"/>
        <end position="25"/>
    </location>
</feature>
<evidence type="ECO:0000313" key="8">
    <source>
        <dbReference type="Proteomes" id="UP001211907"/>
    </source>
</evidence>
<evidence type="ECO:0000256" key="1">
    <source>
        <dbReference type="ARBA" id="ARBA00004141"/>
    </source>
</evidence>
<dbReference type="GO" id="GO:0022857">
    <property type="term" value="F:transmembrane transporter activity"/>
    <property type="evidence" value="ECO:0007669"/>
    <property type="project" value="TreeGrafter"/>
</dbReference>
<dbReference type="SUPFAM" id="SSF103473">
    <property type="entry name" value="MFS general substrate transporter"/>
    <property type="match status" value="1"/>
</dbReference>
<dbReference type="PANTHER" id="PTHR23507:SF1">
    <property type="entry name" value="FI18259P1-RELATED"/>
    <property type="match status" value="1"/>
</dbReference>
<evidence type="ECO:0000256" key="5">
    <source>
        <dbReference type="SAM" id="Phobius"/>
    </source>
</evidence>
<keyword evidence="2 5" id="KW-0812">Transmembrane</keyword>
<protein>
    <submittedName>
        <fullName evidence="7">Uncharacterized protein</fullName>
    </submittedName>
</protein>